<gene>
    <name evidence="2" type="ORF">TM448B00871_0023</name>
</gene>
<name>A0A6M3XGE7_9ZZZZ</name>
<accession>A0A6M3XGE7</accession>
<organism evidence="2">
    <name type="scientific">viral metagenome</name>
    <dbReference type="NCBI Taxonomy" id="1070528"/>
    <lineage>
        <taxon>unclassified sequences</taxon>
        <taxon>metagenomes</taxon>
        <taxon>organismal metagenomes</taxon>
    </lineage>
</organism>
<dbReference type="EMBL" id="MT144667">
    <property type="protein sequence ID" value="QJH96934.1"/>
    <property type="molecule type" value="Genomic_DNA"/>
</dbReference>
<evidence type="ECO:0000313" key="2">
    <source>
        <dbReference type="EMBL" id="QJH96934.1"/>
    </source>
</evidence>
<feature type="compositionally biased region" description="Basic and acidic residues" evidence="1">
    <location>
        <begin position="96"/>
        <end position="115"/>
    </location>
</feature>
<feature type="region of interest" description="Disordered" evidence="1">
    <location>
        <begin position="93"/>
        <end position="115"/>
    </location>
</feature>
<proteinExistence type="predicted"/>
<evidence type="ECO:0000256" key="1">
    <source>
        <dbReference type="SAM" id="MobiDB-lite"/>
    </source>
</evidence>
<sequence>MFNLFKKQKSLKEKATEAMNTKDIYGRFPSFIILNEKGEIEGMYGDKLTFKTDGAMPACHSVCQSESIIAASYFIINDKNIVQDIIREAMTPPSEEAIKENERCSETVRRLRQNE</sequence>
<reference evidence="2" key="1">
    <citation type="submission" date="2020-03" db="EMBL/GenBank/DDBJ databases">
        <title>The deep terrestrial virosphere.</title>
        <authorList>
            <person name="Holmfeldt K."/>
            <person name="Nilsson E."/>
            <person name="Simone D."/>
            <person name="Lopez-Fernandez M."/>
            <person name="Wu X."/>
            <person name="de Brujin I."/>
            <person name="Lundin D."/>
            <person name="Andersson A."/>
            <person name="Bertilsson S."/>
            <person name="Dopson M."/>
        </authorList>
    </citation>
    <scope>NUCLEOTIDE SEQUENCE</scope>
    <source>
        <strain evidence="2">TM448B00871</strain>
    </source>
</reference>
<protein>
    <submittedName>
        <fullName evidence="2">Uncharacterized protein</fullName>
    </submittedName>
</protein>
<dbReference type="AlphaFoldDB" id="A0A6M3XGE7"/>